<dbReference type="Proteomes" id="UP000284403">
    <property type="component" value="Unassembled WGS sequence"/>
</dbReference>
<dbReference type="GeneID" id="40319438"/>
<dbReference type="RefSeq" id="XP_029227154.1">
    <property type="nucleotide sequence ID" value="XM_029372717.1"/>
</dbReference>
<comment type="caution">
    <text evidence="1">The sequence shown here is derived from an EMBL/GenBank/DDBJ whole genome shotgun (WGS) entry which is preliminary data.</text>
</comment>
<dbReference type="AlphaFoldDB" id="A0A3R7KVX7"/>
<proteinExistence type="predicted"/>
<dbReference type="EMBL" id="MKKU01000363">
    <property type="protein sequence ID" value="RNF14457.1"/>
    <property type="molecule type" value="Genomic_DNA"/>
</dbReference>
<keyword evidence="2" id="KW-1185">Reference proteome</keyword>
<evidence type="ECO:0000313" key="1">
    <source>
        <dbReference type="EMBL" id="RNF14457.1"/>
    </source>
</evidence>
<sequence>MGVPTIAAALSCTGALTEKRHVELPRPKAAPTCRNTFSVSHASKHPDAALAKGFLDERIPQQRMDMDAQRGAVRQHQQVKRREITESAERRNAIGAKEKVIGVKCLMRHAAEKSIRQAHAAQYCPMVIRFMRQTWQALLQQVHTYLGEPGASESPEDETQLIVARCRGALENISALGVWFAGAISIPFRRYSVRAPAEDGTLQDFVVIGLASFTYSSYVMDDRRLAQEATLAELERLSKRLGVSLLFLPPLVLPEERLRGSGGFARGEASAEQLVVV</sequence>
<dbReference type="OrthoDB" id="270452at2759"/>
<accession>A0A3R7KVX7</accession>
<evidence type="ECO:0000313" key="2">
    <source>
        <dbReference type="Proteomes" id="UP000284403"/>
    </source>
</evidence>
<gene>
    <name evidence="1" type="ORF">Tco025E_05827</name>
</gene>
<reference evidence="1 2" key="1">
    <citation type="journal article" date="2018" name="BMC Genomics">
        <title>Genomic comparison of Trypanosoma conorhini and Trypanosoma rangeli to Trypanosoma cruzi strains of high and low virulence.</title>
        <authorList>
            <person name="Bradwell K.R."/>
            <person name="Koparde V.N."/>
            <person name="Matveyev A.V."/>
            <person name="Serrano M.G."/>
            <person name="Alves J.M."/>
            <person name="Parikh H."/>
            <person name="Huang B."/>
            <person name="Lee V."/>
            <person name="Espinosa-Alvarez O."/>
            <person name="Ortiz P.A."/>
            <person name="Costa-Martins A.G."/>
            <person name="Teixeira M.M."/>
            <person name="Buck G.A."/>
        </authorList>
    </citation>
    <scope>NUCLEOTIDE SEQUENCE [LARGE SCALE GENOMIC DNA]</scope>
    <source>
        <strain evidence="1 2">025E</strain>
    </source>
</reference>
<organism evidence="1 2">
    <name type="scientific">Trypanosoma conorhini</name>
    <dbReference type="NCBI Taxonomy" id="83891"/>
    <lineage>
        <taxon>Eukaryota</taxon>
        <taxon>Discoba</taxon>
        <taxon>Euglenozoa</taxon>
        <taxon>Kinetoplastea</taxon>
        <taxon>Metakinetoplastina</taxon>
        <taxon>Trypanosomatida</taxon>
        <taxon>Trypanosomatidae</taxon>
        <taxon>Trypanosoma</taxon>
    </lineage>
</organism>
<name>A0A3R7KVX7_9TRYP</name>
<protein>
    <submittedName>
        <fullName evidence="1">Uncharacterized protein</fullName>
    </submittedName>
</protein>